<dbReference type="Proteomes" id="UP001239445">
    <property type="component" value="Unassembled WGS sequence"/>
</dbReference>
<comment type="caution">
    <text evidence="2">The sequence shown here is derived from an EMBL/GenBank/DDBJ whole genome shotgun (WGS) entry which is preliminary data.</text>
</comment>
<sequence>MPCRSFRWAGVRITCQRDVFSRRLSTVCQTQSPVNIADFQRDAFHAERPLAIRKSANLQDTELPAMTEWFSPSSQFGAIFTPHLQRFSAASLPYELILPANNASDPRNIHHFLDWLARTDDPFRRSLASFLTEHISYLERNSETEPGTRFLRFEAPLALLEAGLRFNQESPDGSVLQQLYIAQAPLNTLPKELQDDVPAPDIVTKAGRGDIYDSSVWIGLEPTYTPWHRDPNPNLFYQLWSSKVVRLMPPRRGEQLFLEARARLGHGGSSRIRGEEMMQGAERQVLLDAVWGKGVSDDMSEVSLDRGDALFIPKGWWHSVKSAGSHGSLNASVNWWFR</sequence>
<dbReference type="Gene3D" id="2.60.120.650">
    <property type="entry name" value="Cupin"/>
    <property type="match status" value="1"/>
</dbReference>
<gene>
    <name evidence="2" type="ORF">QBC47DRAFT_373045</name>
</gene>
<evidence type="ECO:0000259" key="1">
    <source>
        <dbReference type="PROSITE" id="PS51184"/>
    </source>
</evidence>
<evidence type="ECO:0000313" key="3">
    <source>
        <dbReference type="Proteomes" id="UP001239445"/>
    </source>
</evidence>
<proteinExistence type="predicted"/>
<feature type="domain" description="JmjC" evidence="1">
    <location>
        <begin position="173"/>
        <end position="338"/>
    </location>
</feature>
<dbReference type="PROSITE" id="PS51184">
    <property type="entry name" value="JMJC"/>
    <property type="match status" value="1"/>
</dbReference>
<dbReference type="EMBL" id="MU839828">
    <property type="protein sequence ID" value="KAK1759772.1"/>
    <property type="molecule type" value="Genomic_DNA"/>
</dbReference>
<dbReference type="InterPro" id="IPR041667">
    <property type="entry name" value="Cupin_8"/>
</dbReference>
<keyword evidence="3" id="KW-1185">Reference proteome</keyword>
<dbReference type="AlphaFoldDB" id="A0AAJ0BMX6"/>
<dbReference type="SUPFAM" id="SSF51197">
    <property type="entry name" value="Clavaminate synthase-like"/>
    <property type="match status" value="1"/>
</dbReference>
<dbReference type="PANTHER" id="PTHR12461">
    <property type="entry name" value="HYPOXIA-INDUCIBLE FACTOR 1 ALPHA INHIBITOR-RELATED"/>
    <property type="match status" value="1"/>
</dbReference>
<evidence type="ECO:0000313" key="2">
    <source>
        <dbReference type="EMBL" id="KAK1759772.1"/>
    </source>
</evidence>
<dbReference type="InterPro" id="IPR003347">
    <property type="entry name" value="JmjC_dom"/>
</dbReference>
<dbReference type="Pfam" id="PF13621">
    <property type="entry name" value="Cupin_8"/>
    <property type="match status" value="1"/>
</dbReference>
<protein>
    <submittedName>
        <fullName evidence="2">Lysine-specific demethylase JMJ30</fullName>
    </submittedName>
</protein>
<organism evidence="2 3">
    <name type="scientific">Echria macrotheca</name>
    <dbReference type="NCBI Taxonomy" id="438768"/>
    <lineage>
        <taxon>Eukaryota</taxon>
        <taxon>Fungi</taxon>
        <taxon>Dikarya</taxon>
        <taxon>Ascomycota</taxon>
        <taxon>Pezizomycotina</taxon>
        <taxon>Sordariomycetes</taxon>
        <taxon>Sordariomycetidae</taxon>
        <taxon>Sordariales</taxon>
        <taxon>Schizotheciaceae</taxon>
        <taxon>Echria</taxon>
    </lineage>
</organism>
<name>A0AAJ0BMX6_9PEZI</name>
<accession>A0AAJ0BMX6</accession>
<reference evidence="2" key="1">
    <citation type="submission" date="2023-06" db="EMBL/GenBank/DDBJ databases">
        <title>Genome-scale phylogeny and comparative genomics of the fungal order Sordariales.</title>
        <authorList>
            <consortium name="Lawrence Berkeley National Laboratory"/>
            <person name="Hensen N."/>
            <person name="Bonometti L."/>
            <person name="Westerberg I."/>
            <person name="Brannstrom I.O."/>
            <person name="Guillou S."/>
            <person name="Cros-Aarteil S."/>
            <person name="Calhoun S."/>
            <person name="Haridas S."/>
            <person name="Kuo A."/>
            <person name="Mondo S."/>
            <person name="Pangilinan J."/>
            <person name="Riley R."/>
            <person name="Labutti K."/>
            <person name="Andreopoulos B."/>
            <person name="Lipzen A."/>
            <person name="Chen C."/>
            <person name="Yanf M."/>
            <person name="Daum C."/>
            <person name="Ng V."/>
            <person name="Clum A."/>
            <person name="Steindorff A."/>
            <person name="Ohm R."/>
            <person name="Martin F."/>
            <person name="Silar P."/>
            <person name="Natvig D."/>
            <person name="Lalanne C."/>
            <person name="Gautier V."/>
            <person name="Ament-Velasquez S.L."/>
            <person name="Kruys A."/>
            <person name="Hutchinson M.I."/>
            <person name="Powell A.J."/>
            <person name="Barry K."/>
            <person name="Miller A.N."/>
            <person name="Grigoriev I.V."/>
            <person name="Debuchy R."/>
            <person name="Gladieux P."/>
            <person name="Thoren M.H."/>
            <person name="Johannesson H."/>
        </authorList>
    </citation>
    <scope>NUCLEOTIDE SEQUENCE</scope>
    <source>
        <strain evidence="2">PSN4</strain>
    </source>
</reference>
<dbReference type="PANTHER" id="PTHR12461:SF105">
    <property type="entry name" value="HYPOXIA-INDUCIBLE FACTOR 1-ALPHA INHIBITOR"/>
    <property type="match status" value="1"/>
</dbReference>